<dbReference type="AlphaFoldDB" id="A0A1V3WRS8"/>
<organism evidence="1 2">
    <name type="scientific">Mycobacterium kansasii</name>
    <dbReference type="NCBI Taxonomy" id="1768"/>
    <lineage>
        <taxon>Bacteria</taxon>
        <taxon>Bacillati</taxon>
        <taxon>Actinomycetota</taxon>
        <taxon>Actinomycetes</taxon>
        <taxon>Mycobacteriales</taxon>
        <taxon>Mycobacteriaceae</taxon>
        <taxon>Mycobacterium</taxon>
    </lineage>
</organism>
<gene>
    <name evidence="1" type="ORF">BZL29_6356</name>
</gene>
<comment type="caution">
    <text evidence="1">The sequence shown here is derived from an EMBL/GenBank/DDBJ whole genome shotgun (WGS) entry which is preliminary data.</text>
</comment>
<protein>
    <submittedName>
        <fullName evidence="1">Uncharacterized protein</fullName>
    </submittedName>
</protein>
<dbReference type="Proteomes" id="UP000188532">
    <property type="component" value="Unassembled WGS sequence"/>
</dbReference>
<sequence>MCIYGIDIASWAVIGRSFRPGCTLDAVAAHSTPWLHTRRRGCTLDAASNTLDAASNTLDASSNTLDAAHA</sequence>
<proteinExistence type="predicted"/>
<reference evidence="1 2" key="1">
    <citation type="submission" date="2017-02" db="EMBL/GenBank/DDBJ databases">
        <title>Complete genome sequences of Mycobacterium kansasii strains isolated from rhesus macaques.</title>
        <authorList>
            <person name="Panda A."/>
            <person name="Nagaraj S."/>
            <person name="Zhao X."/>
            <person name="Tettelin H."/>
            <person name="Detolla L.J."/>
        </authorList>
    </citation>
    <scope>NUCLEOTIDE SEQUENCE [LARGE SCALE GENOMIC DNA]</scope>
    <source>
        <strain evidence="1 2">11-3469</strain>
    </source>
</reference>
<evidence type="ECO:0000313" key="2">
    <source>
        <dbReference type="Proteomes" id="UP000188532"/>
    </source>
</evidence>
<dbReference type="EMBL" id="MVBN01000007">
    <property type="protein sequence ID" value="OOK69657.1"/>
    <property type="molecule type" value="Genomic_DNA"/>
</dbReference>
<accession>A0A1V3WRS8</accession>
<evidence type="ECO:0000313" key="1">
    <source>
        <dbReference type="EMBL" id="OOK69657.1"/>
    </source>
</evidence>
<name>A0A1V3WRS8_MYCKA</name>